<keyword evidence="2" id="KW-1185">Reference proteome</keyword>
<protein>
    <submittedName>
        <fullName evidence="1">Uncharacterized protein</fullName>
    </submittedName>
</protein>
<dbReference type="EMBL" id="CP021748">
    <property type="protein sequence ID" value="ARX88643.1"/>
    <property type="molecule type" value="Genomic_DNA"/>
</dbReference>
<evidence type="ECO:0000313" key="1">
    <source>
        <dbReference type="EMBL" id="ARX88643.1"/>
    </source>
</evidence>
<accession>A0A1Z1WQC7</accession>
<gene>
    <name evidence="1" type="ORF">SMD44_08130</name>
</gene>
<organism evidence="1 2">
    <name type="scientific">Streptomyces alboflavus</name>
    <dbReference type="NCBI Taxonomy" id="67267"/>
    <lineage>
        <taxon>Bacteria</taxon>
        <taxon>Bacillati</taxon>
        <taxon>Actinomycetota</taxon>
        <taxon>Actinomycetes</taxon>
        <taxon>Kitasatosporales</taxon>
        <taxon>Streptomycetaceae</taxon>
        <taxon>Streptomyces</taxon>
    </lineage>
</organism>
<evidence type="ECO:0000313" key="2">
    <source>
        <dbReference type="Proteomes" id="UP000195880"/>
    </source>
</evidence>
<sequence length="119" mass="13251">MRGLLGQYLHRAAADDPVVDVHGWVKGLPHRHRLRQELAAFIQGRSLVQDAEKRGAPHVQHLQRRTAPGGFVEGEVDGGRGVVAAVPADVHTYDEEGLPTDEPVIAHDHHRTVRVREDW</sequence>
<dbReference type="Proteomes" id="UP000195880">
    <property type="component" value="Chromosome"/>
</dbReference>
<reference evidence="1 2" key="1">
    <citation type="submission" date="2017-05" db="EMBL/GenBank/DDBJ databases">
        <title>Streptomyces alboflavus Genome sequencing and assembly.</title>
        <authorList>
            <person name="Wang Y."/>
            <person name="Du B."/>
            <person name="Ding Y."/>
            <person name="Liu H."/>
            <person name="Hou Q."/>
            <person name="Liu K."/>
            <person name="Wang C."/>
            <person name="Yao L."/>
        </authorList>
    </citation>
    <scope>NUCLEOTIDE SEQUENCE [LARGE SCALE GENOMIC DNA]</scope>
    <source>
        <strain evidence="1 2">MDJK44</strain>
    </source>
</reference>
<dbReference type="AlphaFoldDB" id="A0A1Z1WQC7"/>
<name>A0A1Z1WQC7_9ACTN</name>
<proteinExistence type="predicted"/>
<dbReference type="KEGG" id="salf:SMD44_08130"/>